<dbReference type="GO" id="GO:0005524">
    <property type="term" value="F:ATP binding"/>
    <property type="evidence" value="ECO:0007669"/>
    <property type="project" value="UniProtKB-UniRule"/>
</dbReference>
<dbReference type="Pfam" id="PF07724">
    <property type="entry name" value="AAA_2"/>
    <property type="match status" value="1"/>
</dbReference>
<dbReference type="NCBIfam" id="NF003745">
    <property type="entry name" value="PRK05342.1"/>
    <property type="match status" value="1"/>
</dbReference>
<dbReference type="Pfam" id="PF10431">
    <property type="entry name" value="ClpB_D2-small"/>
    <property type="match status" value="1"/>
</dbReference>
<comment type="subunit">
    <text evidence="6">Component of the ClpX-ClpP complex. Forms a hexameric ring that, in the presence of ATP, binds to fourteen ClpP subunits assembled into a disk-like structure with a central cavity, resembling the structure of eukaryotic proteasomes.</text>
</comment>
<keyword evidence="9" id="KW-0378">Hydrolase</keyword>
<evidence type="ECO:0000256" key="4">
    <source>
        <dbReference type="ARBA" id="ARBA00022840"/>
    </source>
</evidence>
<keyword evidence="4 6" id="KW-0067">ATP-binding</keyword>
<comment type="function">
    <text evidence="6">ATP-dependent specificity component of the Clp protease. It directs the protease to specific substrates. Can perform chaperone functions in the absence of ClpP.</text>
</comment>
<feature type="binding site" evidence="6 7">
    <location>
        <position position="39"/>
    </location>
    <ligand>
        <name>Zn(2+)</name>
        <dbReference type="ChEBI" id="CHEBI:29105"/>
    </ligand>
</feature>
<name>A0AA95HDK9_9GAMM</name>
<dbReference type="HAMAP" id="MF_00175">
    <property type="entry name" value="ClpX"/>
    <property type="match status" value="1"/>
</dbReference>
<accession>A0AA95HDK9</accession>
<evidence type="ECO:0000256" key="7">
    <source>
        <dbReference type="PROSITE-ProRule" id="PRU01250"/>
    </source>
</evidence>
<dbReference type="GO" id="GO:0008233">
    <property type="term" value="F:peptidase activity"/>
    <property type="evidence" value="ECO:0007669"/>
    <property type="project" value="UniProtKB-KW"/>
</dbReference>
<dbReference type="AlphaFoldDB" id="A0AA95HDK9"/>
<sequence length="428" mass="47265">MSKDRRGDHDSGKLLYCSFCGKSQHEVRKLIAGPSVFICDECVDLCNDIIQEEMHTAQGSDEQSSLPTPRELKGNLDEYVIGQELAKRVLSVAVYNHYKRLYKKGGGKDDVELAKSNILLIGPTGSGKTLLAETLARLLNVPFTIADATTLTEAGYVGEDVENIIQKLLQKCDYDVEKAQTGIVYIDEIDKISRKADNPSITRDVSGEGVQQALLKLIEGTVASVPPQGGRKHPQQEFLQVDTRNILFIVGGAFSGMDKVIRRRTEKGSIGFSAKVKAPEESRSFGEVIKDIEAEDLVHYGLIPEFVGRLPVVATLEELDEAALVQILTEPRNALTKQYAKLFEMEGAELVFRDDALHSIARKAMERKTGARGLRSILEKILLDTMYDLPSEQNVSKVVVDDAVVKGESQPYLIYENVEPQQQLAAGE</sequence>
<dbReference type="CDD" id="cd19497">
    <property type="entry name" value="RecA-like_ClpX"/>
    <property type="match status" value="1"/>
</dbReference>
<feature type="binding site" evidence="6 7">
    <location>
        <position position="17"/>
    </location>
    <ligand>
        <name>Zn(2+)</name>
        <dbReference type="ChEBI" id="CHEBI:29105"/>
    </ligand>
</feature>
<feature type="binding site" evidence="6 7">
    <location>
        <position position="20"/>
    </location>
    <ligand>
        <name>Zn(2+)</name>
        <dbReference type="ChEBI" id="CHEBI:29105"/>
    </ligand>
</feature>
<evidence type="ECO:0000256" key="6">
    <source>
        <dbReference type="HAMAP-Rule" id="MF_00175"/>
    </source>
</evidence>
<protein>
    <recommendedName>
        <fullName evidence="6">ATP-dependent Clp protease ATP-binding subunit ClpX</fullName>
    </recommendedName>
</protein>
<dbReference type="Pfam" id="PF06689">
    <property type="entry name" value="zf-C4_ClpX"/>
    <property type="match status" value="1"/>
</dbReference>
<keyword evidence="5 6" id="KW-0143">Chaperone</keyword>
<dbReference type="GO" id="GO:0008270">
    <property type="term" value="F:zinc ion binding"/>
    <property type="evidence" value="ECO:0007669"/>
    <property type="project" value="UniProtKB-UniRule"/>
</dbReference>
<comment type="similarity">
    <text evidence="6 7">Belongs to the ClpX chaperone family.</text>
</comment>
<evidence type="ECO:0000259" key="8">
    <source>
        <dbReference type="PROSITE" id="PS51902"/>
    </source>
</evidence>
<dbReference type="GO" id="GO:0016887">
    <property type="term" value="F:ATP hydrolysis activity"/>
    <property type="evidence" value="ECO:0007669"/>
    <property type="project" value="InterPro"/>
</dbReference>
<dbReference type="PROSITE" id="PS51902">
    <property type="entry name" value="CLPX_ZB"/>
    <property type="match status" value="1"/>
</dbReference>
<dbReference type="SMART" id="SM01086">
    <property type="entry name" value="ClpB_D2-small"/>
    <property type="match status" value="1"/>
</dbReference>
<dbReference type="InterPro" id="IPR046425">
    <property type="entry name" value="ClpX_bact"/>
</dbReference>
<dbReference type="InterPro" id="IPR027417">
    <property type="entry name" value="P-loop_NTPase"/>
</dbReference>
<dbReference type="InterPro" id="IPR019489">
    <property type="entry name" value="Clp_ATPase_C"/>
</dbReference>
<dbReference type="Proteomes" id="UP001301326">
    <property type="component" value="Chromosome"/>
</dbReference>
<dbReference type="InterPro" id="IPR003959">
    <property type="entry name" value="ATPase_AAA_core"/>
</dbReference>
<evidence type="ECO:0000256" key="2">
    <source>
        <dbReference type="ARBA" id="ARBA00022741"/>
    </source>
</evidence>
<dbReference type="GO" id="GO:0051603">
    <property type="term" value="P:proteolysis involved in protein catabolic process"/>
    <property type="evidence" value="ECO:0007669"/>
    <property type="project" value="TreeGrafter"/>
</dbReference>
<dbReference type="GO" id="GO:0140662">
    <property type="term" value="F:ATP-dependent protein folding chaperone"/>
    <property type="evidence" value="ECO:0007669"/>
    <property type="project" value="InterPro"/>
</dbReference>
<evidence type="ECO:0000256" key="5">
    <source>
        <dbReference type="ARBA" id="ARBA00023186"/>
    </source>
</evidence>
<dbReference type="GO" id="GO:0051082">
    <property type="term" value="F:unfolded protein binding"/>
    <property type="evidence" value="ECO:0007669"/>
    <property type="project" value="UniProtKB-UniRule"/>
</dbReference>
<dbReference type="PANTHER" id="PTHR48102:SF7">
    <property type="entry name" value="ATP-DEPENDENT CLP PROTEASE ATP-BINDING SUBUNIT CLPX-LIKE, MITOCHONDRIAL"/>
    <property type="match status" value="1"/>
</dbReference>
<reference evidence="9" key="1">
    <citation type="journal article" date="2023" name="Int. J. Mol. Sci.">
        <title>Metagenomics Revealed a New Genus 'Candidatus Thiocaldithrix dubininis' gen. nov., sp. nov. and a New Species 'Candidatus Thiothrix putei' sp. nov. in the Family Thiotrichaceae, Some Members of Which Have Traits of Both Na+- and H+-Motive Energetics.</title>
        <authorList>
            <person name="Ravin N.V."/>
            <person name="Muntyan M.S."/>
            <person name="Smolyakov D.D."/>
            <person name="Rudenko T.S."/>
            <person name="Beletsky A.V."/>
            <person name="Mardanov A.V."/>
            <person name="Grabovich M.Y."/>
        </authorList>
    </citation>
    <scope>NUCLEOTIDE SEQUENCE</scope>
    <source>
        <strain evidence="9">GKL-02</strain>
    </source>
</reference>
<gene>
    <name evidence="6 9" type="primary">clpX</name>
    <name evidence="9" type="ORF">QJT81_17775</name>
</gene>
<dbReference type="InterPro" id="IPR059188">
    <property type="entry name" value="Znf_CLPX-like"/>
</dbReference>
<feature type="binding site" evidence="6 7">
    <location>
        <position position="42"/>
    </location>
    <ligand>
        <name>Zn(2+)</name>
        <dbReference type="ChEBI" id="CHEBI:29105"/>
    </ligand>
</feature>
<dbReference type="GO" id="GO:0046983">
    <property type="term" value="F:protein dimerization activity"/>
    <property type="evidence" value="ECO:0007669"/>
    <property type="project" value="UniProtKB-UniRule"/>
</dbReference>
<dbReference type="SUPFAM" id="SSF57716">
    <property type="entry name" value="Glucocorticoid receptor-like (DNA-binding domain)"/>
    <property type="match status" value="1"/>
</dbReference>
<dbReference type="InterPro" id="IPR003593">
    <property type="entry name" value="AAA+_ATPase"/>
</dbReference>
<dbReference type="InterPro" id="IPR050052">
    <property type="entry name" value="ATP-dep_Clp_protease_ClpX"/>
</dbReference>
<dbReference type="InterPro" id="IPR038366">
    <property type="entry name" value="Znf_CppX_C4_sf"/>
</dbReference>
<keyword evidence="9" id="KW-0645">Protease</keyword>
<dbReference type="EMBL" id="CP124756">
    <property type="protein sequence ID" value="WGZ93623.1"/>
    <property type="molecule type" value="Genomic_DNA"/>
</dbReference>
<evidence type="ECO:0000313" key="9">
    <source>
        <dbReference type="EMBL" id="WGZ93623.1"/>
    </source>
</evidence>
<dbReference type="SMART" id="SM00382">
    <property type="entry name" value="AAA"/>
    <property type="match status" value="1"/>
</dbReference>
<keyword evidence="3 6" id="KW-0862">Zinc</keyword>
<dbReference type="FunFam" id="3.40.50.300:FF:000005">
    <property type="entry name" value="ATP-dependent Clp protease ATP-binding subunit ClpX"/>
    <property type="match status" value="1"/>
</dbReference>
<dbReference type="KEGG" id="tput:QJT81_17775"/>
<proteinExistence type="inferred from homology"/>
<dbReference type="GO" id="GO:0009376">
    <property type="term" value="C:HslUV protease complex"/>
    <property type="evidence" value="ECO:0007669"/>
    <property type="project" value="TreeGrafter"/>
</dbReference>
<dbReference type="FunFam" id="1.10.8.60:FF:000002">
    <property type="entry name" value="ATP-dependent Clp protease ATP-binding subunit ClpX"/>
    <property type="match status" value="1"/>
</dbReference>
<dbReference type="InterPro" id="IPR010603">
    <property type="entry name" value="Znf_CppX_C4"/>
</dbReference>
<dbReference type="PANTHER" id="PTHR48102">
    <property type="entry name" value="ATP-DEPENDENT CLP PROTEASE ATP-BINDING SUBUNIT CLPX-LIKE, MITOCHONDRIAL-RELATED"/>
    <property type="match status" value="1"/>
</dbReference>
<evidence type="ECO:0000256" key="1">
    <source>
        <dbReference type="ARBA" id="ARBA00022723"/>
    </source>
</evidence>
<dbReference type="GO" id="GO:0051301">
    <property type="term" value="P:cell division"/>
    <property type="evidence" value="ECO:0007669"/>
    <property type="project" value="TreeGrafter"/>
</dbReference>
<keyword evidence="2 6" id="KW-0547">Nucleotide-binding</keyword>
<dbReference type="InterPro" id="IPR004487">
    <property type="entry name" value="Clp_protease_ATP-bd_su_ClpX"/>
</dbReference>
<dbReference type="Gene3D" id="1.10.8.60">
    <property type="match status" value="1"/>
</dbReference>
<dbReference type="SMART" id="SM00994">
    <property type="entry name" value="zf-C4_ClpX"/>
    <property type="match status" value="1"/>
</dbReference>
<organism evidence="9">
    <name type="scientific">Candidatus Thiothrix putei</name>
    <dbReference type="NCBI Taxonomy" id="3080811"/>
    <lineage>
        <taxon>Bacteria</taxon>
        <taxon>Pseudomonadati</taxon>
        <taxon>Pseudomonadota</taxon>
        <taxon>Gammaproteobacteria</taxon>
        <taxon>Thiotrichales</taxon>
        <taxon>Thiotrichaceae</taxon>
        <taxon>Thiothrix</taxon>
    </lineage>
</organism>
<dbReference type="SUPFAM" id="SSF52540">
    <property type="entry name" value="P-loop containing nucleoside triphosphate hydrolases"/>
    <property type="match status" value="1"/>
</dbReference>
<dbReference type="Gene3D" id="6.20.220.10">
    <property type="entry name" value="ClpX chaperone, C4-type zinc finger domain"/>
    <property type="match status" value="1"/>
</dbReference>
<dbReference type="NCBIfam" id="TIGR00382">
    <property type="entry name" value="clpX"/>
    <property type="match status" value="1"/>
</dbReference>
<reference evidence="9" key="2">
    <citation type="submission" date="2023-04" db="EMBL/GenBank/DDBJ databases">
        <authorList>
            <person name="Beletskiy A.V."/>
            <person name="Mardanov A.V."/>
            <person name="Ravin N.V."/>
        </authorList>
    </citation>
    <scope>NUCLEOTIDE SEQUENCE</scope>
    <source>
        <strain evidence="9">GKL-02</strain>
    </source>
</reference>
<evidence type="ECO:0000256" key="3">
    <source>
        <dbReference type="ARBA" id="ARBA00022833"/>
    </source>
</evidence>
<dbReference type="Gene3D" id="3.40.50.300">
    <property type="entry name" value="P-loop containing nucleotide triphosphate hydrolases"/>
    <property type="match status" value="1"/>
</dbReference>
<keyword evidence="1 6" id="KW-0479">Metal-binding</keyword>
<feature type="binding site" evidence="6">
    <location>
        <begin position="123"/>
        <end position="130"/>
    </location>
    <ligand>
        <name>ATP</name>
        <dbReference type="ChEBI" id="CHEBI:30616"/>
    </ligand>
</feature>
<feature type="domain" description="ClpX-type ZB" evidence="8">
    <location>
        <begin position="5"/>
        <end position="58"/>
    </location>
</feature>